<keyword evidence="5" id="KW-0406">Ion transport</keyword>
<keyword evidence="4 8" id="KW-1133">Transmembrane helix</keyword>
<feature type="transmembrane region" description="Helical" evidence="8">
    <location>
        <begin position="21"/>
        <end position="44"/>
    </location>
</feature>
<dbReference type="GO" id="GO:0030007">
    <property type="term" value="P:intracellular potassium ion homeostasis"/>
    <property type="evidence" value="ECO:0007669"/>
    <property type="project" value="TreeGrafter"/>
</dbReference>
<proteinExistence type="predicted"/>
<sequence length="754" mass="84655">MVSACLHSFQDRSSRFIHNHIHFLQLHYIYIALIIILFSGLYYLQPGTKWAYIDSLYMATTGGTNTGTNSIALSAMSTYQVMVLYFSSIFGSHIVVSLVVVMVRKHYFMKRFREVVLYNKAREQQESHHRRRHSGVGSRTTGPILGDDNTWSTKESSPELNFDGSNTVSSTAGKVIGPLMMPLEHQHATHLDQLQLHHKRSTSTTTTSTAKDIVVAFHDHQSLYEDASAFATTGGTNIIFADNIIQQREFARQQLAAQRKLEEEGDLDHRASTTTTIHRSPDDDNQEAGTYSGTTQPSTDLHSLVELTKEKRYLLGGVEYRALDLLTMVIPMYYTLIILGSSFAFRIYIASSPYAQDVLLTANGKEGPIDPWFLSFFITLSAMNNLGLSLLDASMVPFQNSPFPLLLCGFLVLAGNTAYPIFLRFTLWCTFHATPKSYSMRRETLRYLLDNPRRCYTTLFPARQTWWLLAILIGINTIQVVVYVATNFWLPVMDGVSLGSQLLNALFQAIATRNVDLAALNPGTILVYIVAMYIGVYPVAISMRNSNVYQERSLGMYRTENDFLHDDSDGSTDGGIILKLQPQRTISSIATAPRRIFQQPDFFVMTQIQRQLTKEICWLIVGIFCVCVMEAQSIMSPSPVNIASVIYECVSAFGCVGGSLGGMTPGTSQSADYQPISKLVIILLMYRGRHRSLPAKIDRAVLLPSEQLERSDTEEQHLYRLHRSPSCVTAATTGFNHNHRHSVNIKVYQRSETL</sequence>
<evidence type="ECO:0000256" key="8">
    <source>
        <dbReference type="SAM" id="Phobius"/>
    </source>
</evidence>
<protein>
    <recommendedName>
        <fullName evidence="11">Potassium transport protein</fullName>
    </recommendedName>
</protein>
<feature type="transmembrane region" description="Helical" evidence="8">
    <location>
        <begin position="331"/>
        <end position="351"/>
    </location>
</feature>
<accession>A0A168S7H9</accession>
<feature type="transmembrane region" description="Helical" evidence="8">
    <location>
        <begin position="371"/>
        <end position="391"/>
    </location>
</feature>
<feature type="compositionally biased region" description="Polar residues" evidence="7">
    <location>
        <begin position="149"/>
        <end position="164"/>
    </location>
</feature>
<evidence type="ECO:0000256" key="7">
    <source>
        <dbReference type="SAM" id="MobiDB-lite"/>
    </source>
</evidence>
<dbReference type="GO" id="GO:1990573">
    <property type="term" value="P:potassium ion import across plasma membrane"/>
    <property type="evidence" value="ECO:0007669"/>
    <property type="project" value="TreeGrafter"/>
</dbReference>
<evidence type="ECO:0000256" key="1">
    <source>
        <dbReference type="ARBA" id="ARBA00004141"/>
    </source>
</evidence>
<comment type="subcellular location">
    <subcellularLocation>
        <location evidence="1">Membrane</location>
        <topology evidence="1">Multi-pass membrane protein</topology>
    </subcellularLocation>
</comment>
<evidence type="ECO:0000313" key="10">
    <source>
        <dbReference type="Proteomes" id="UP000078561"/>
    </source>
</evidence>
<name>A0A168S7H9_ABSGL</name>
<keyword evidence="3 8" id="KW-0812">Transmembrane</keyword>
<dbReference type="InterPro" id="IPR003445">
    <property type="entry name" value="Cat_transpt"/>
</dbReference>
<dbReference type="InParanoid" id="A0A168S7H9"/>
<dbReference type="STRING" id="4829.A0A168S7H9"/>
<feature type="transmembrane region" description="Helical" evidence="8">
    <location>
        <begin position="83"/>
        <end position="103"/>
    </location>
</feature>
<keyword evidence="2" id="KW-0813">Transport</keyword>
<evidence type="ECO:0000256" key="6">
    <source>
        <dbReference type="ARBA" id="ARBA00023136"/>
    </source>
</evidence>
<feature type="transmembrane region" description="Helical" evidence="8">
    <location>
        <begin position="403"/>
        <end position="422"/>
    </location>
</feature>
<organism evidence="9">
    <name type="scientific">Absidia glauca</name>
    <name type="common">Pin mould</name>
    <dbReference type="NCBI Taxonomy" id="4829"/>
    <lineage>
        <taxon>Eukaryota</taxon>
        <taxon>Fungi</taxon>
        <taxon>Fungi incertae sedis</taxon>
        <taxon>Mucoromycota</taxon>
        <taxon>Mucoromycotina</taxon>
        <taxon>Mucoromycetes</taxon>
        <taxon>Mucorales</taxon>
        <taxon>Cunninghamellaceae</taxon>
        <taxon>Absidia</taxon>
    </lineage>
</organism>
<feature type="region of interest" description="Disordered" evidence="7">
    <location>
        <begin position="262"/>
        <end position="297"/>
    </location>
</feature>
<reference evidence="9" key="1">
    <citation type="submission" date="2016-04" db="EMBL/GenBank/DDBJ databases">
        <authorList>
            <person name="Evans L.H."/>
            <person name="Alamgir A."/>
            <person name="Owens N."/>
            <person name="Weber N.D."/>
            <person name="Virtaneva K."/>
            <person name="Barbian K."/>
            <person name="Babar A."/>
            <person name="Rosenke K."/>
        </authorList>
    </citation>
    <scope>NUCLEOTIDE SEQUENCE [LARGE SCALE GENOMIC DNA]</scope>
    <source>
        <strain evidence="9">CBS 101.48</strain>
    </source>
</reference>
<feature type="compositionally biased region" description="Basic and acidic residues" evidence="7">
    <location>
        <begin position="262"/>
        <end position="271"/>
    </location>
</feature>
<dbReference type="Pfam" id="PF02386">
    <property type="entry name" value="TrkH"/>
    <property type="match status" value="1"/>
</dbReference>
<feature type="transmembrane region" description="Helical" evidence="8">
    <location>
        <begin position="466"/>
        <end position="490"/>
    </location>
</feature>
<dbReference type="GO" id="GO:0005886">
    <property type="term" value="C:plasma membrane"/>
    <property type="evidence" value="ECO:0007669"/>
    <property type="project" value="TreeGrafter"/>
</dbReference>
<keyword evidence="10" id="KW-1185">Reference proteome</keyword>
<feature type="region of interest" description="Disordered" evidence="7">
    <location>
        <begin position="123"/>
        <end position="164"/>
    </location>
</feature>
<dbReference type="OrthoDB" id="9999863at2759"/>
<dbReference type="PANTHER" id="PTHR31064">
    <property type="entry name" value="POTASSIUM TRANSPORT PROTEIN DDB_G0292412-RELATED"/>
    <property type="match status" value="1"/>
</dbReference>
<evidence type="ECO:0000256" key="3">
    <source>
        <dbReference type="ARBA" id="ARBA00022692"/>
    </source>
</evidence>
<keyword evidence="6 8" id="KW-0472">Membrane</keyword>
<evidence type="ECO:0000256" key="4">
    <source>
        <dbReference type="ARBA" id="ARBA00022989"/>
    </source>
</evidence>
<gene>
    <name evidence="9" type="primary">ABSGL_13672.1 scaffold 14267</name>
</gene>
<dbReference type="EMBL" id="LT554871">
    <property type="protein sequence ID" value="SAM08014.1"/>
    <property type="molecule type" value="Genomic_DNA"/>
</dbReference>
<evidence type="ECO:0000313" key="9">
    <source>
        <dbReference type="EMBL" id="SAM08014.1"/>
    </source>
</evidence>
<dbReference type="Proteomes" id="UP000078561">
    <property type="component" value="Unassembled WGS sequence"/>
</dbReference>
<evidence type="ECO:0000256" key="2">
    <source>
        <dbReference type="ARBA" id="ARBA00022448"/>
    </source>
</evidence>
<dbReference type="OMA" id="FLIVCIE"/>
<dbReference type="GO" id="GO:0140107">
    <property type="term" value="F:high-affinity potassium ion transmembrane transporter activity"/>
    <property type="evidence" value="ECO:0007669"/>
    <property type="project" value="TreeGrafter"/>
</dbReference>
<dbReference type="FunCoup" id="A0A168S7H9">
    <property type="interactions" value="117"/>
</dbReference>
<feature type="compositionally biased region" description="Polar residues" evidence="7">
    <location>
        <begin position="287"/>
        <end position="297"/>
    </location>
</feature>
<feature type="transmembrane region" description="Helical" evidence="8">
    <location>
        <begin position="525"/>
        <end position="543"/>
    </location>
</feature>
<evidence type="ECO:0000256" key="5">
    <source>
        <dbReference type="ARBA" id="ARBA00023065"/>
    </source>
</evidence>
<dbReference type="PANTHER" id="PTHR31064:SF37">
    <property type="entry name" value="TRANSPORTER, PUTATIVE (EUROFUNG)-RELATED"/>
    <property type="match status" value="1"/>
</dbReference>
<dbReference type="InterPro" id="IPR051143">
    <property type="entry name" value="TrkH_K-transport"/>
</dbReference>
<evidence type="ECO:0008006" key="11">
    <source>
        <dbReference type="Google" id="ProtNLM"/>
    </source>
</evidence>
<dbReference type="AlphaFoldDB" id="A0A168S7H9"/>